<feature type="compositionally biased region" description="Basic and acidic residues" evidence="6">
    <location>
        <begin position="172"/>
        <end position="188"/>
    </location>
</feature>
<dbReference type="GO" id="GO:0005886">
    <property type="term" value="C:plasma membrane"/>
    <property type="evidence" value="ECO:0007669"/>
    <property type="project" value="TreeGrafter"/>
</dbReference>
<dbReference type="PROSITE" id="PS51485">
    <property type="entry name" value="PHYTOCYANIN"/>
    <property type="match status" value="1"/>
</dbReference>
<dbReference type="InterPro" id="IPR008972">
    <property type="entry name" value="Cupredoxin"/>
</dbReference>
<dbReference type="Gene3D" id="2.60.40.420">
    <property type="entry name" value="Cupredoxins - blue copper proteins"/>
    <property type="match status" value="1"/>
</dbReference>
<dbReference type="SUPFAM" id="SSF49503">
    <property type="entry name" value="Cupredoxins"/>
    <property type="match status" value="1"/>
</dbReference>
<keyword evidence="1" id="KW-0813">Transport</keyword>
<feature type="region of interest" description="Disordered" evidence="6">
    <location>
        <begin position="131"/>
        <end position="200"/>
    </location>
</feature>
<evidence type="ECO:0000256" key="3">
    <source>
        <dbReference type="ARBA" id="ARBA00022982"/>
    </source>
</evidence>
<reference evidence="9" key="1">
    <citation type="journal article" date="2023" name="Science">
        <title>Elucidation of the pathway for biosynthesis of saponin adjuvants from the soapbark tree.</title>
        <authorList>
            <person name="Reed J."/>
            <person name="Orme A."/>
            <person name="El-Demerdash A."/>
            <person name="Owen C."/>
            <person name="Martin L.B.B."/>
            <person name="Misra R.C."/>
            <person name="Kikuchi S."/>
            <person name="Rejzek M."/>
            <person name="Martin A.C."/>
            <person name="Harkess A."/>
            <person name="Leebens-Mack J."/>
            <person name="Louveau T."/>
            <person name="Stephenson M.J."/>
            <person name="Osbourn A."/>
        </authorList>
    </citation>
    <scope>NUCLEOTIDE SEQUENCE</scope>
    <source>
        <strain evidence="9">S10</strain>
    </source>
</reference>
<feature type="domain" description="Phytocyanin" evidence="8">
    <location>
        <begin position="30"/>
        <end position="128"/>
    </location>
</feature>
<dbReference type="EMBL" id="JARAOO010000004">
    <property type="protein sequence ID" value="KAJ7970395.1"/>
    <property type="molecule type" value="Genomic_DNA"/>
</dbReference>
<feature type="compositionally biased region" description="Pro residues" evidence="6">
    <location>
        <begin position="160"/>
        <end position="169"/>
    </location>
</feature>
<feature type="transmembrane region" description="Helical" evidence="7">
    <location>
        <begin position="6"/>
        <end position="24"/>
    </location>
</feature>
<evidence type="ECO:0000256" key="4">
    <source>
        <dbReference type="ARBA" id="ARBA00023008"/>
    </source>
</evidence>
<evidence type="ECO:0000256" key="2">
    <source>
        <dbReference type="ARBA" id="ARBA00022723"/>
    </source>
</evidence>
<comment type="caution">
    <text evidence="9">The sequence shown here is derived from an EMBL/GenBank/DDBJ whole genome shotgun (WGS) entry which is preliminary data.</text>
</comment>
<dbReference type="AlphaFoldDB" id="A0AAD7PX39"/>
<dbReference type="InterPro" id="IPR039391">
    <property type="entry name" value="Phytocyanin-like"/>
</dbReference>
<keyword evidence="2" id="KW-0479">Metal-binding</keyword>
<name>A0AAD7PX39_QUISA</name>
<keyword evidence="7" id="KW-0812">Transmembrane</keyword>
<feature type="transmembrane region" description="Helical" evidence="7">
    <location>
        <begin position="212"/>
        <end position="238"/>
    </location>
</feature>
<dbReference type="Proteomes" id="UP001163823">
    <property type="component" value="Chromosome 4"/>
</dbReference>
<evidence type="ECO:0000256" key="1">
    <source>
        <dbReference type="ARBA" id="ARBA00022448"/>
    </source>
</evidence>
<evidence type="ECO:0000313" key="10">
    <source>
        <dbReference type="Proteomes" id="UP001163823"/>
    </source>
</evidence>
<dbReference type="InterPro" id="IPR003245">
    <property type="entry name" value="Phytocyanin_dom"/>
</dbReference>
<feature type="compositionally biased region" description="Basic and acidic residues" evidence="6">
    <location>
        <begin position="146"/>
        <end position="158"/>
    </location>
</feature>
<dbReference type="GO" id="GO:0009055">
    <property type="term" value="F:electron transfer activity"/>
    <property type="evidence" value="ECO:0007669"/>
    <property type="project" value="InterPro"/>
</dbReference>
<keyword evidence="10" id="KW-1185">Reference proteome</keyword>
<dbReference type="CDD" id="cd04216">
    <property type="entry name" value="Phytocyanin"/>
    <property type="match status" value="1"/>
</dbReference>
<keyword evidence="3" id="KW-0249">Electron transport</keyword>
<gene>
    <name evidence="9" type="ORF">O6P43_008589</name>
</gene>
<evidence type="ECO:0000256" key="7">
    <source>
        <dbReference type="SAM" id="Phobius"/>
    </source>
</evidence>
<evidence type="ECO:0000256" key="6">
    <source>
        <dbReference type="SAM" id="MobiDB-lite"/>
    </source>
</evidence>
<dbReference type="KEGG" id="qsa:O6P43_008589"/>
<accession>A0AAD7PX39</accession>
<keyword evidence="4" id="KW-0186">Copper</keyword>
<evidence type="ECO:0000313" key="9">
    <source>
        <dbReference type="EMBL" id="KAJ7970395.1"/>
    </source>
</evidence>
<evidence type="ECO:0000256" key="5">
    <source>
        <dbReference type="ARBA" id="ARBA00023180"/>
    </source>
</evidence>
<dbReference type="PANTHER" id="PTHR33021">
    <property type="entry name" value="BLUE COPPER PROTEIN"/>
    <property type="match status" value="1"/>
</dbReference>
<keyword evidence="5" id="KW-0325">Glycoprotein</keyword>
<evidence type="ECO:0000259" key="8">
    <source>
        <dbReference type="PROSITE" id="PS51485"/>
    </source>
</evidence>
<sequence length="245" mass="26324">MDGSLRPVWAVKAIMVIIFTSILFRCVSATNHSVGGDLGWDLSSNLLIWTATTTFHVGDNLVFKYTPIHDVVELNQMDYAMCVLSNPISAHDDGETVIHLTEPGTRYFVCGRLRHCAMGLKLQVQVLAQPNNETDDSDGDGDGSDQDQRRGGSGDGNKKSPPPRSPPPQHGGGDHDHIPNPPDAEKGKSPPSPGHSAAVRDGPMANTSFVKLWGLPLIILLAISLSSWSTPALLGFAFTLTHLSI</sequence>
<keyword evidence="7" id="KW-1133">Transmembrane helix</keyword>
<keyword evidence="7" id="KW-0472">Membrane</keyword>
<proteinExistence type="predicted"/>
<dbReference type="FunFam" id="2.60.40.420:FF:000003">
    <property type="entry name" value="Blue copper"/>
    <property type="match status" value="1"/>
</dbReference>
<protein>
    <submittedName>
        <fullName evidence="9">Blue copper protein</fullName>
    </submittedName>
</protein>
<dbReference type="PANTHER" id="PTHR33021:SF499">
    <property type="entry name" value="OS12G0150500 PROTEIN"/>
    <property type="match status" value="1"/>
</dbReference>
<dbReference type="Pfam" id="PF02298">
    <property type="entry name" value="Cu_bind_like"/>
    <property type="match status" value="1"/>
</dbReference>
<organism evidence="9 10">
    <name type="scientific">Quillaja saponaria</name>
    <name type="common">Soap bark tree</name>
    <dbReference type="NCBI Taxonomy" id="32244"/>
    <lineage>
        <taxon>Eukaryota</taxon>
        <taxon>Viridiplantae</taxon>
        <taxon>Streptophyta</taxon>
        <taxon>Embryophyta</taxon>
        <taxon>Tracheophyta</taxon>
        <taxon>Spermatophyta</taxon>
        <taxon>Magnoliopsida</taxon>
        <taxon>eudicotyledons</taxon>
        <taxon>Gunneridae</taxon>
        <taxon>Pentapetalae</taxon>
        <taxon>rosids</taxon>
        <taxon>fabids</taxon>
        <taxon>Fabales</taxon>
        <taxon>Quillajaceae</taxon>
        <taxon>Quillaja</taxon>
    </lineage>
</organism>
<feature type="compositionally biased region" description="Acidic residues" evidence="6">
    <location>
        <begin position="133"/>
        <end position="145"/>
    </location>
</feature>
<dbReference type="GO" id="GO:0046872">
    <property type="term" value="F:metal ion binding"/>
    <property type="evidence" value="ECO:0007669"/>
    <property type="project" value="UniProtKB-KW"/>
</dbReference>